<dbReference type="GO" id="GO:0005829">
    <property type="term" value="C:cytosol"/>
    <property type="evidence" value="ECO:0007669"/>
    <property type="project" value="TreeGrafter"/>
</dbReference>
<dbReference type="NCBIfam" id="TIGR01509">
    <property type="entry name" value="HAD-SF-IA-v3"/>
    <property type="match status" value="1"/>
</dbReference>
<protein>
    <recommendedName>
        <fullName evidence="4">phosphoglycolate phosphatase</fullName>
        <ecNumber evidence="4">3.1.3.18</ecNumber>
    </recommendedName>
</protein>
<evidence type="ECO:0000256" key="1">
    <source>
        <dbReference type="ARBA" id="ARBA00000830"/>
    </source>
</evidence>
<accession>A0A0B5BDT6</accession>
<dbReference type="PANTHER" id="PTHR43434:SF1">
    <property type="entry name" value="PHOSPHOGLYCOLATE PHOSPHATASE"/>
    <property type="match status" value="1"/>
</dbReference>
<dbReference type="AlphaFoldDB" id="A0A0B5BDT6"/>
<comment type="pathway">
    <text evidence="2">Organic acid metabolism; glycolate biosynthesis; glycolate from 2-phosphoglycolate: step 1/1.</text>
</comment>
<dbReference type="InterPro" id="IPR023214">
    <property type="entry name" value="HAD_sf"/>
</dbReference>
<proteinExistence type="inferred from homology"/>
<dbReference type="InterPro" id="IPR050155">
    <property type="entry name" value="HAD-like_hydrolase_sf"/>
</dbReference>
<dbReference type="EMBL" id="CP009788">
    <property type="protein sequence ID" value="AJE02236.1"/>
    <property type="molecule type" value="Genomic_DNA"/>
</dbReference>
<comment type="similarity">
    <text evidence="3">Belongs to the HAD-like hydrolase superfamily. CbbY/CbbZ/Gph/YieH family.</text>
</comment>
<dbReference type="PANTHER" id="PTHR43434">
    <property type="entry name" value="PHOSPHOGLYCOLATE PHOSPHATASE"/>
    <property type="match status" value="1"/>
</dbReference>
<dbReference type="InterPro" id="IPR023198">
    <property type="entry name" value="PGP-like_dom2"/>
</dbReference>
<dbReference type="CDD" id="cd07505">
    <property type="entry name" value="HAD_BPGM-like"/>
    <property type="match status" value="1"/>
</dbReference>
<dbReference type="SUPFAM" id="SSF56784">
    <property type="entry name" value="HAD-like"/>
    <property type="match status" value="1"/>
</dbReference>
<keyword evidence="6" id="KW-1185">Reference proteome</keyword>
<dbReference type="KEGG" id="gpi:GPICK_01555"/>
<dbReference type="Gene3D" id="3.40.50.1000">
    <property type="entry name" value="HAD superfamily/HAD-like"/>
    <property type="match status" value="1"/>
</dbReference>
<evidence type="ECO:0000313" key="5">
    <source>
        <dbReference type="EMBL" id="AJE02236.1"/>
    </source>
</evidence>
<dbReference type="GO" id="GO:0006281">
    <property type="term" value="P:DNA repair"/>
    <property type="evidence" value="ECO:0007669"/>
    <property type="project" value="TreeGrafter"/>
</dbReference>
<evidence type="ECO:0000256" key="4">
    <source>
        <dbReference type="ARBA" id="ARBA00013078"/>
    </source>
</evidence>
<dbReference type="RefSeq" id="WP_039739940.1">
    <property type="nucleotide sequence ID" value="NZ_CP009788.1"/>
</dbReference>
<reference evidence="5 6" key="1">
    <citation type="journal article" date="2015" name="Genome Announc.">
        <title>Complete Genome of Geobacter pickeringii G13T, a Metal-Reducing Isolate from Sedimentary Kaolin Deposits.</title>
        <authorList>
            <person name="Badalamenti J.P."/>
            <person name="Bond D.R."/>
        </authorList>
    </citation>
    <scope>NUCLEOTIDE SEQUENCE [LARGE SCALE GENOMIC DNA]</scope>
    <source>
        <strain evidence="5 6">G13</strain>
    </source>
</reference>
<dbReference type="EC" id="3.1.3.18" evidence="4"/>
<dbReference type="SFLD" id="SFLDG01129">
    <property type="entry name" value="C1.5:_HAD__Beta-PGM__Phosphata"/>
    <property type="match status" value="1"/>
</dbReference>
<dbReference type="GO" id="GO:0008967">
    <property type="term" value="F:phosphoglycolate phosphatase activity"/>
    <property type="evidence" value="ECO:0007669"/>
    <property type="project" value="UniProtKB-EC"/>
</dbReference>
<name>A0A0B5BDT6_9BACT</name>
<evidence type="ECO:0000256" key="3">
    <source>
        <dbReference type="ARBA" id="ARBA00006171"/>
    </source>
</evidence>
<dbReference type="InterPro" id="IPR036412">
    <property type="entry name" value="HAD-like_sf"/>
</dbReference>
<comment type="catalytic activity">
    <reaction evidence="1">
        <text>2-phosphoglycolate + H2O = glycolate + phosphate</text>
        <dbReference type="Rhea" id="RHEA:14369"/>
        <dbReference type="ChEBI" id="CHEBI:15377"/>
        <dbReference type="ChEBI" id="CHEBI:29805"/>
        <dbReference type="ChEBI" id="CHEBI:43474"/>
        <dbReference type="ChEBI" id="CHEBI:58033"/>
        <dbReference type="EC" id="3.1.3.18"/>
    </reaction>
</comment>
<dbReference type="HOGENOM" id="CLU_045011_13_3_7"/>
<dbReference type="InterPro" id="IPR041492">
    <property type="entry name" value="HAD_2"/>
</dbReference>
<gene>
    <name evidence="5" type="ORF">GPICK_01555</name>
</gene>
<evidence type="ECO:0000256" key="2">
    <source>
        <dbReference type="ARBA" id="ARBA00004818"/>
    </source>
</evidence>
<dbReference type="NCBIfam" id="TIGR01549">
    <property type="entry name" value="HAD-SF-IA-v1"/>
    <property type="match status" value="1"/>
</dbReference>
<evidence type="ECO:0000313" key="6">
    <source>
        <dbReference type="Proteomes" id="UP000057609"/>
    </source>
</evidence>
<dbReference type="SFLD" id="SFLDS00003">
    <property type="entry name" value="Haloacid_Dehalogenase"/>
    <property type="match status" value="1"/>
</dbReference>
<keyword evidence="5" id="KW-0378">Hydrolase</keyword>
<dbReference type="Proteomes" id="UP000057609">
    <property type="component" value="Chromosome"/>
</dbReference>
<dbReference type="Pfam" id="PF13419">
    <property type="entry name" value="HAD_2"/>
    <property type="match status" value="1"/>
</dbReference>
<dbReference type="OrthoDB" id="9807630at2"/>
<dbReference type="STRING" id="345632.GPICK_01555"/>
<sequence length="213" mass="23341">MFDGIFWDNDGVLMETEHLYYQANAEALTQAGVELSLDDFRRISLCRGESVLDLAAGAGQGDSEAAGLRRMRDEIYYRLLGGEARVIPGVRETLERLHGRLPMAIVTSCRRENFLQMHRASGLLGYFDFILTREDYGASKPDPEPYRTACARAGLDPGRCLAIEDSERGVNSAARAGLVVAAIPGPMNLGGDFGAARWLLDGIHELPVLLNLD</sequence>
<dbReference type="Gene3D" id="1.10.150.240">
    <property type="entry name" value="Putative phosphatase, domain 2"/>
    <property type="match status" value="1"/>
</dbReference>
<organism evidence="5 6">
    <name type="scientific">Geobacter pickeringii</name>
    <dbReference type="NCBI Taxonomy" id="345632"/>
    <lineage>
        <taxon>Bacteria</taxon>
        <taxon>Pseudomonadati</taxon>
        <taxon>Thermodesulfobacteriota</taxon>
        <taxon>Desulfuromonadia</taxon>
        <taxon>Geobacterales</taxon>
        <taxon>Geobacteraceae</taxon>
        <taxon>Geobacter</taxon>
    </lineage>
</organism>
<dbReference type="InterPro" id="IPR006439">
    <property type="entry name" value="HAD-SF_hydro_IA"/>
</dbReference>